<keyword evidence="1" id="KW-1185">Reference proteome</keyword>
<proteinExistence type="predicted"/>
<name>A0A915K5S0_ROMCU</name>
<evidence type="ECO:0000313" key="1">
    <source>
        <dbReference type="Proteomes" id="UP000887565"/>
    </source>
</evidence>
<dbReference type="AlphaFoldDB" id="A0A915K5S0"/>
<reference evidence="2" key="1">
    <citation type="submission" date="2022-11" db="UniProtKB">
        <authorList>
            <consortium name="WormBaseParasite"/>
        </authorList>
    </citation>
    <scope>IDENTIFICATION</scope>
</reference>
<dbReference type="WBParaSite" id="nRc.2.0.1.t34071-RA">
    <property type="protein sequence ID" value="nRc.2.0.1.t34071-RA"/>
    <property type="gene ID" value="nRc.2.0.1.g34071"/>
</dbReference>
<protein>
    <submittedName>
        <fullName evidence="2">Uncharacterized protein</fullName>
    </submittedName>
</protein>
<sequence length="105" mass="11423">MALIKSGSDGVGLTRWSVGDYDDHQGCHSSHRNNRNGLDCKNYSSHNSSPFAIDTEGSQSSWLQSCDANMMYRCGLGMAKVGWFWAVAPAGLQQLVALNQWVGPS</sequence>
<dbReference type="Proteomes" id="UP000887565">
    <property type="component" value="Unplaced"/>
</dbReference>
<accession>A0A915K5S0</accession>
<evidence type="ECO:0000313" key="2">
    <source>
        <dbReference type="WBParaSite" id="nRc.2.0.1.t34071-RA"/>
    </source>
</evidence>
<organism evidence="1 2">
    <name type="scientific">Romanomermis culicivorax</name>
    <name type="common">Nematode worm</name>
    <dbReference type="NCBI Taxonomy" id="13658"/>
    <lineage>
        <taxon>Eukaryota</taxon>
        <taxon>Metazoa</taxon>
        <taxon>Ecdysozoa</taxon>
        <taxon>Nematoda</taxon>
        <taxon>Enoplea</taxon>
        <taxon>Dorylaimia</taxon>
        <taxon>Mermithida</taxon>
        <taxon>Mermithoidea</taxon>
        <taxon>Mermithidae</taxon>
        <taxon>Romanomermis</taxon>
    </lineage>
</organism>